<gene>
    <name evidence="1" type="ORF">QBC37DRAFT_488087</name>
</gene>
<sequence>MSSANASFLSSPKYGYDFVVSTTQASINSGLLELLSHGNKPETYLCFLADEDGNPSKQMALDELLKLTGGVNPFDIPNNTPYSDPRITTLTQNITSAKNQGLPLVAVTAVSQSAPDASQLQLAAYERQVSRLKDAGGVLIPNPTPQQAAVTTLDYICSVTNTLPAATPFGWNWMLPQDVDSESGVIAINRNVIGRFIMDQILTKVNQSCFTATTSVTAHWYGEVTYRYSFTGGAQPQTVVVNPVDLKDTSKPVVSIAFQSYSRAHDKSGATAGELRITPNYNCDVYFTGTTIQVKQKLLVAVYARWDETGDTINAVDKTIIDTYNISVNGGGVVTTEKAASTTVDNSQNADRSSIVNFFTGINDLVNDIKNKTKNIVETSLQPIQFNDLQKFVFPGAKVFTYKSASFSEGQDLICYITYLDPTSEAPSSPAPPAPTCMLTTSEICSHPVSREAAPTAGAAPVATPAPRLILTHESDLMQNYLQGQIVSPQGIFKALQTDDGHALLFSIDSSHALHVIHEKSGESRTGWEMYDMSAAAVQAQFAGQKDAIVRTFDAGQSALDQTISLAMAVSAGGSDHPVSLPGSWSTPVPLLSGIERVSAYSNVADGGNTIFASGGGKLQKLTQATDTAKGWYGQEITLAAAPTEKSLSFNSYTTIIHVADEKNNLPAAGVEVALSAKTRTPVYINGLYYVLGQAPTTVKTDGTGALTVIEVTQDISGTALTVSADGGQSWKTINPMDKSFQKLTALDSEDKLRKATVRKGAVAGGIVGSPSTGPLINPATSNADAKALANSLASLKTVYTALQTPVSPAALAAPPTAPSHRPSVVPATLFLSSVGDFGSDLAIAAGDLFQWLESGVEAVVSVIKDAVSDAWHFIATIGKRVYRAVLDTVDAVVGAVKWVFDAVKTAIEDVIRFVEFLLEWDDIRRTKEVMHNVILLYLRKEVSGLATAKVAFDNQIAAAEEALNSWAGISDWPSLLGESASKPCAGSASNPMKGQTPGSLLLAHHYQHNAGRLSITSGDGPTVNAAEDAADILLRALTSETKVVAAVGQLMEQLAVKLDSISIGDALKAIAAILADGVLSSAQVVVDALLDLLVDLADSAIGALDTKIHIPIISDILNALGVHDISLLDLFTWIGAVAYTVVYKAANDGAAPFPSGNAGVDAIISATSWEQLFPSSSSSSPPAPLFLAPAPNGSATTTTTTSSSASSPLFITCHVFSGFFSLIGTIPTVLDAESDTASNPYYTPGAVLLGVSAGLSGAADALSPRDPIHDSAMSVLGKATTGGVIISAMAFCGPAQKLLTQRWGAGVDPDAARVKGAMLNAVLTIPALAVSGWHVYELSRDQPGATRSAGTVGEVSNVARSVGTIAYAAAVADEDPESRQVAVGVLAVSGVVVGGCRLLRG</sequence>
<keyword evidence="2" id="KW-1185">Reference proteome</keyword>
<reference evidence="1" key="1">
    <citation type="journal article" date="2023" name="Mol. Phylogenet. Evol.">
        <title>Genome-scale phylogeny and comparative genomics of the fungal order Sordariales.</title>
        <authorList>
            <person name="Hensen N."/>
            <person name="Bonometti L."/>
            <person name="Westerberg I."/>
            <person name="Brannstrom I.O."/>
            <person name="Guillou S."/>
            <person name="Cros-Aarteil S."/>
            <person name="Calhoun S."/>
            <person name="Haridas S."/>
            <person name="Kuo A."/>
            <person name="Mondo S."/>
            <person name="Pangilinan J."/>
            <person name="Riley R."/>
            <person name="LaButti K."/>
            <person name="Andreopoulos B."/>
            <person name="Lipzen A."/>
            <person name="Chen C."/>
            <person name="Yan M."/>
            <person name="Daum C."/>
            <person name="Ng V."/>
            <person name="Clum A."/>
            <person name="Steindorff A."/>
            <person name="Ohm R.A."/>
            <person name="Martin F."/>
            <person name="Silar P."/>
            <person name="Natvig D.O."/>
            <person name="Lalanne C."/>
            <person name="Gautier V."/>
            <person name="Ament-Velasquez S.L."/>
            <person name="Kruys A."/>
            <person name="Hutchinson M.I."/>
            <person name="Powell A.J."/>
            <person name="Barry K."/>
            <person name="Miller A.N."/>
            <person name="Grigoriev I.V."/>
            <person name="Debuchy R."/>
            <person name="Gladieux P."/>
            <person name="Hiltunen Thoren M."/>
            <person name="Johannesson H."/>
        </authorList>
    </citation>
    <scope>NUCLEOTIDE SEQUENCE</scope>
    <source>
        <strain evidence="1">PSN293</strain>
    </source>
</reference>
<protein>
    <submittedName>
        <fullName evidence="1">Uncharacterized protein</fullName>
    </submittedName>
</protein>
<reference evidence="1" key="2">
    <citation type="submission" date="2023-05" db="EMBL/GenBank/DDBJ databases">
        <authorList>
            <consortium name="Lawrence Berkeley National Laboratory"/>
            <person name="Steindorff A."/>
            <person name="Hensen N."/>
            <person name="Bonometti L."/>
            <person name="Westerberg I."/>
            <person name="Brannstrom I.O."/>
            <person name="Guillou S."/>
            <person name="Cros-Aarteil S."/>
            <person name="Calhoun S."/>
            <person name="Haridas S."/>
            <person name="Kuo A."/>
            <person name="Mondo S."/>
            <person name="Pangilinan J."/>
            <person name="Riley R."/>
            <person name="Labutti K."/>
            <person name="Andreopoulos B."/>
            <person name="Lipzen A."/>
            <person name="Chen C."/>
            <person name="Yanf M."/>
            <person name="Daum C."/>
            <person name="Ng V."/>
            <person name="Clum A."/>
            <person name="Ohm R."/>
            <person name="Martin F."/>
            <person name="Silar P."/>
            <person name="Natvig D."/>
            <person name="Lalanne C."/>
            <person name="Gautier V."/>
            <person name="Ament-Velasquez S.L."/>
            <person name="Kruys A."/>
            <person name="Hutchinson M.I."/>
            <person name="Powell A.J."/>
            <person name="Barry K."/>
            <person name="Miller A.N."/>
            <person name="Grigoriev I.V."/>
            <person name="Debuchy R."/>
            <person name="Gladieux P."/>
            <person name="Thoren M.H."/>
            <person name="Johannesson H."/>
        </authorList>
    </citation>
    <scope>NUCLEOTIDE SEQUENCE</scope>
    <source>
        <strain evidence="1">PSN293</strain>
    </source>
</reference>
<comment type="caution">
    <text evidence="1">The sequence shown here is derived from an EMBL/GenBank/DDBJ whole genome shotgun (WGS) entry which is preliminary data.</text>
</comment>
<dbReference type="EMBL" id="MU858393">
    <property type="protein sequence ID" value="KAK4206524.1"/>
    <property type="molecule type" value="Genomic_DNA"/>
</dbReference>
<evidence type="ECO:0000313" key="2">
    <source>
        <dbReference type="Proteomes" id="UP001301769"/>
    </source>
</evidence>
<evidence type="ECO:0000313" key="1">
    <source>
        <dbReference type="EMBL" id="KAK4206524.1"/>
    </source>
</evidence>
<dbReference type="Proteomes" id="UP001301769">
    <property type="component" value="Unassembled WGS sequence"/>
</dbReference>
<name>A0AAN6XTB3_9PEZI</name>
<accession>A0AAN6XTB3</accession>
<proteinExistence type="predicted"/>
<organism evidence="1 2">
    <name type="scientific">Rhypophila decipiens</name>
    <dbReference type="NCBI Taxonomy" id="261697"/>
    <lineage>
        <taxon>Eukaryota</taxon>
        <taxon>Fungi</taxon>
        <taxon>Dikarya</taxon>
        <taxon>Ascomycota</taxon>
        <taxon>Pezizomycotina</taxon>
        <taxon>Sordariomycetes</taxon>
        <taxon>Sordariomycetidae</taxon>
        <taxon>Sordariales</taxon>
        <taxon>Naviculisporaceae</taxon>
        <taxon>Rhypophila</taxon>
    </lineage>
</organism>